<dbReference type="PANTHER" id="PTHR12931:SF17">
    <property type="entry name" value="OS02G0521500 PROTEIN"/>
    <property type="match status" value="1"/>
</dbReference>
<name>A0A0E0NFM5_ORYRU</name>
<reference evidence="4" key="1">
    <citation type="submission" date="2013-06" db="EMBL/GenBank/DDBJ databases">
        <authorList>
            <person name="Zhao Q."/>
        </authorList>
    </citation>
    <scope>NUCLEOTIDE SEQUENCE</scope>
    <source>
        <strain evidence="4">cv. W1943</strain>
    </source>
</reference>
<feature type="region of interest" description="Disordered" evidence="1">
    <location>
        <begin position="1"/>
        <end position="206"/>
    </location>
</feature>
<dbReference type="EnsemblPlants" id="ORUFI02G19490.3">
    <property type="protein sequence ID" value="ORUFI02G19490.3"/>
    <property type="gene ID" value="ORUFI02G19490"/>
</dbReference>
<feature type="compositionally biased region" description="Pro residues" evidence="1">
    <location>
        <begin position="94"/>
        <end position="115"/>
    </location>
</feature>
<organism evidence="3 4">
    <name type="scientific">Oryza rufipogon</name>
    <name type="common">Brownbeard rice</name>
    <name type="synonym">Asian wild rice</name>
    <dbReference type="NCBI Taxonomy" id="4529"/>
    <lineage>
        <taxon>Eukaryota</taxon>
        <taxon>Viridiplantae</taxon>
        <taxon>Streptophyta</taxon>
        <taxon>Embryophyta</taxon>
        <taxon>Tracheophyta</taxon>
        <taxon>Spermatophyta</taxon>
        <taxon>Magnoliopsida</taxon>
        <taxon>Liliopsida</taxon>
        <taxon>Poales</taxon>
        <taxon>Poaceae</taxon>
        <taxon>BOP clade</taxon>
        <taxon>Oryzoideae</taxon>
        <taxon>Oryzeae</taxon>
        <taxon>Oryzinae</taxon>
        <taxon>Oryza</taxon>
    </lineage>
</organism>
<accession>A0A0E0NFM5</accession>
<evidence type="ECO:0000259" key="2">
    <source>
        <dbReference type="PROSITE" id="PS50802"/>
    </source>
</evidence>
<evidence type="ECO:0000313" key="3">
    <source>
        <dbReference type="EnsemblPlants" id="ORUFI02G19490.3"/>
    </source>
</evidence>
<keyword evidence="4" id="KW-1185">Reference proteome</keyword>
<evidence type="ECO:0000256" key="1">
    <source>
        <dbReference type="SAM" id="MobiDB-lite"/>
    </source>
</evidence>
<dbReference type="CDD" id="cd22749">
    <property type="entry name" value="Otubain_C65"/>
    <property type="match status" value="1"/>
</dbReference>
<dbReference type="GO" id="GO:0004843">
    <property type="term" value="F:cysteine-type deubiquitinase activity"/>
    <property type="evidence" value="ECO:0007669"/>
    <property type="project" value="TreeGrafter"/>
</dbReference>
<dbReference type="AlphaFoldDB" id="A0A0E0NFM5"/>
<dbReference type="PROSITE" id="PS50802">
    <property type="entry name" value="OTU"/>
    <property type="match status" value="1"/>
</dbReference>
<feature type="compositionally biased region" description="Low complexity" evidence="1">
    <location>
        <begin position="62"/>
        <end position="84"/>
    </location>
</feature>
<dbReference type="SUPFAM" id="SSF54001">
    <property type="entry name" value="Cysteine proteinases"/>
    <property type="match status" value="1"/>
</dbReference>
<dbReference type="InterPro" id="IPR038765">
    <property type="entry name" value="Papain-like_cys_pep_sf"/>
</dbReference>
<feature type="domain" description="OTU" evidence="2">
    <location>
        <begin position="313"/>
        <end position="495"/>
    </location>
</feature>
<dbReference type="GO" id="GO:0043130">
    <property type="term" value="F:ubiquitin binding"/>
    <property type="evidence" value="ECO:0007669"/>
    <property type="project" value="TreeGrafter"/>
</dbReference>
<dbReference type="Pfam" id="PF10275">
    <property type="entry name" value="Peptidase_C65"/>
    <property type="match status" value="2"/>
</dbReference>
<dbReference type="InterPro" id="IPR042467">
    <property type="entry name" value="Peptidase_C65_otubain_sub2"/>
</dbReference>
<dbReference type="InterPro" id="IPR019400">
    <property type="entry name" value="Peptidase_C65_otubain"/>
</dbReference>
<dbReference type="HOGENOM" id="CLU_030535_0_0_1"/>
<feature type="compositionally biased region" description="Basic and acidic residues" evidence="1">
    <location>
        <begin position="233"/>
        <end position="245"/>
    </location>
</feature>
<dbReference type="GO" id="GO:0071108">
    <property type="term" value="P:protein K48-linked deubiquitination"/>
    <property type="evidence" value="ECO:0007669"/>
    <property type="project" value="TreeGrafter"/>
</dbReference>
<dbReference type="InterPro" id="IPR003323">
    <property type="entry name" value="OTU_dom"/>
</dbReference>
<feature type="compositionally biased region" description="Acidic residues" evidence="1">
    <location>
        <begin position="246"/>
        <end position="259"/>
    </location>
</feature>
<feature type="compositionally biased region" description="Low complexity" evidence="1">
    <location>
        <begin position="24"/>
        <end position="39"/>
    </location>
</feature>
<feature type="compositionally biased region" description="Basic and acidic residues" evidence="1">
    <location>
        <begin position="116"/>
        <end position="126"/>
    </location>
</feature>
<dbReference type="Gene3D" id="1.20.1300.20">
    <property type="entry name" value="Peptidase C65 Otubain, subdomain 2"/>
    <property type="match status" value="2"/>
</dbReference>
<dbReference type="GO" id="GO:0005634">
    <property type="term" value="C:nucleus"/>
    <property type="evidence" value="ECO:0007669"/>
    <property type="project" value="TreeGrafter"/>
</dbReference>
<feature type="compositionally biased region" description="Basic and acidic residues" evidence="1">
    <location>
        <begin position="148"/>
        <end position="160"/>
    </location>
</feature>
<protein>
    <recommendedName>
        <fullName evidence="2">OTU domain-containing protein</fullName>
    </recommendedName>
</protein>
<dbReference type="Proteomes" id="UP000008022">
    <property type="component" value="Unassembled WGS sequence"/>
</dbReference>
<dbReference type="Gramene" id="ORUFI02G19490.3">
    <property type="protein sequence ID" value="ORUFI02G19490.3"/>
    <property type="gene ID" value="ORUFI02G19490"/>
</dbReference>
<dbReference type="PANTHER" id="PTHR12931">
    <property type="entry name" value="UBIQUITIN THIOLESTERASE PROTEIN OTUB"/>
    <property type="match status" value="1"/>
</dbReference>
<feature type="region of interest" description="Disordered" evidence="1">
    <location>
        <begin position="227"/>
        <end position="264"/>
    </location>
</feature>
<sequence>MASTSGTAKAQPVHGRATQRRESTSTSTAAAEGGAVASQPPRPPQPRPGTTRPPLWRPPRWPWGSSSSAATAAAPGGASTAAASQGGGSAASRPPRPPRPPLPPRPPRPPLPPLREPGEGGGRGDGRGATGTGSSSAAAAVDRKGKKKVDEGDRDPEQALRKSGPLEGKLLQSSIRAYQGPPAAEKPSGAPPAATPPARNTGRLGLSDREADDALNDIDLAMARQLPVVDTTVQKEEEEKEKEKEKEEEEEDDDDEEGELLSHVSRRKNPLRSRIDGYISMKFSMEFAPDHYCLPGLRGIISSNFLILVSKYSEFRAVHGDGECFYRSFIISYLEQVLDREDTDEEQRLLAALEIEVKPMAMQIDYPEWATAFSWGHEVFKKLIENIIGWKNPASTYRSLAATWICSHKDEYEQYVDDLGDDYPLEFWCATNLLPPRLYTDHVPMRALAAAFRVPLQVENLHNGPAQDIYTADGVDVPRVTLLYTGAHYDILYPRPPGERSRRRAAGWLCRFW</sequence>
<proteinExistence type="predicted"/>
<evidence type="ECO:0000313" key="4">
    <source>
        <dbReference type="Proteomes" id="UP000008022"/>
    </source>
</evidence>
<reference evidence="3" key="2">
    <citation type="submission" date="2015-06" db="UniProtKB">
        <authorList>
            <consortium name="EnsemblPlants"/>
        </authorList>
    </citation>
    <scope>IDENTIFICATION</scope>
</reference>